<accession>A0A8J2YRC5</accession>
<evidence type="ECO:0000313" key="2">
    <source>
        <dbReference type="Proteomes" id="UP000646365"/>
    </source>
</evidence>
<organism evidence="1 2">
    <name type="scientific">Aliidongia dinghuensis</name>
    <dbReference type="NCBI Taxonomy" id="1867774"/>
    <lineage>
        <taxon>Bacteria</taxon>
        <taxon>Pseudomonadati</taxon>
        <taxon>Pseudomonadota</taxon>
        <taxon>Alphaproteobacteria</taxon>
        <taxon>Rhodospirillales</taxon>
        <taxon>Dongiaceae</taxon>
        <taxon>Aliidongia</taxon>
    </lineage>
</organism>
<reference evidence="1" key="2">
    <citation type="submission" date="2020-09" db="EMBL/GenBank/DDBJ databases">
        <authorList>
            <person name="Sun Q."/>
            <person name="Zhou Y."/>
        </authorList>
    </citation>
    <scope>NUCLEOTIDE SEQUENCE</scope>
    <source>
        <strain evidence="1">CGMCC 1.15725</strain>
    </source>
</reference>
<proteinExistence type="predicted"/>
<reference evidence="1" key="1">
    <citation type="journal article" date="2014" name="Int. J. Syst. Evol. Microbiol.">
        <title>Complete genome sequence of Corynebacterium casei LMG S-19264T (=DSM 44701T), isolated from a smear-ripened cheese.</title>
        <authorList>
            <consortium name="US DOE Joint Genome Institute (JGI-PGF)"/>
            <person name="Walter F."/>
            <person name="Albersmeier A."/>
            <person name="Kalinowski J."/>
            <person name="Ruckert C."/>
        </authorList>
    </citation>
    <scope>NUCLEOTIDE SEQUENCE</scope>
    <source>
        <strain evidence="1">CGMCC 1.15725</strain>
    </source>
</reference>
<dbReference type="Proteomes" id="UP000646365">
    <property type="component" value="Unassembled WGS sequence"/>
</dbReference>
<dbReference type="EMBL" id="BMJQ01000003">
    <property type="protein sequence ID" value="GGF10759.1"/>
    <property type="molecule type" value="Genomic_DNA"/>
</dbReference>
<dbReference type="SUPFAM" id="SSF51120">
    <property type="entry name" value="beta-Roll"/>
    <property type="match status" value="1"/>
</dbReference>
<name>A0A8J2YRC5_9PROT</name>
<comment type="caution">
    <text evidence="1">The sequence shown here is derived from an EMBL/GenBank/DDBJ whole genome shotgun (WGS) entry which is preliminary data.</text>
</comment>
<keyword evidence="2" id="KW-1185">Reference proteome</keyword>
<evidence type="ECO:0000313" key="1">
    <source>
        <dbReference type="EMBL" id="GGF10759.1"/>
    </source>
</evidence>
<sequence>MGKYVLPLIALLWVGLSLPVPAVYAASPPIIFSIADAKDGAITVPDPKTDGAISVTGDGQTPVKVWLYSWWLHRFVVEKDGSVTLEDQHASAQRITMHRVPAVFFIDGAGVLLPSLQPVNISAFSAKSSGGDAPRGGPVLAPALPKPSQPGEIVAVLVRNDTQVDLPSRVVTFGQAFAPGDFPDGDVLEAKTQNGTVAVQADIKARYPDRSVKHAVISLEAPALAHDANVAVMLSARSGTPSGALITPQTILAHGYDLLLRREFPATSGLPDLSVDAASLLESSAADSSITTWLSGPLASEYRVSKRIMPNFRITFDIRATADGGVRTDVIMSNDLAYLFPQPSVYSATVTQSGMATWKSPLLNHRRFQEWHKVFWNRETPMPSVVLDVGYLEKAGAVPDFDLSLGVSRDALRQGLTSVAKAEGEPLGAGPVMRKMATTGGRADIGPTTDWAANYLVSQDSDARTLMLAAADAAGSIPWHVRELDGRIVSALNHPRLFLDPRCKTVDCVPGGFVDPNSGWELDNAHTPDLAYVPYLTTGSHFYLDQLLAEANWIVLCQDPDYRKDATGLLLALSQVRGVAWSLREIANASWIAPDDEPLKAYFQSVFDNNMAALTQTYLVDRAMLPTGAIEGFVENPYDKTTVAPWQQDFLAITMSTQARRGLEPARKFAAWMTNFVAGRFTHGAEGFNPLHGPDYYSAYIDPQTKQPVNTWEKLYNLNFAGKPAPTKLDGTPQSKDDYAAIARAATASLFSVTQQPRALRAFAFLSANAEDMLKAFSNGNAFNINPRFADGHVLQDDEILYPAPGGGRLAAKTAHSMLIGGAGQITLQGMPGVTVMVGGSGATTMIGAKGANYFFAGAGDAAMAGAAGQNYFGLAAGRAQIDLAATDTAVDRIEGFKPGRDHVHLIGSETDLGKIIATGRKAESGSTVLTVGPGHTVEFVGLSPSDVSPAFFD</sequence>
<gene>
    <name evidence="1" type="ORF">GCM10011611_15430</name>
</gene>
<dbReference type="InterPro" id="IPR011049">
    <property type="entry name" value="Serralysin-like_metalloprot_C"/>
</dbReference>
<dbReference type="AlphaFoldDB" id="A0A8J2YRC5"/>
<dbReference type="Gene3D" id="2.150.10.10">
    <property type="entry name" value="Serralysin-like metalloprotease, C-terminal"/>
    <property type="match status" value="1"/>
</dbReference>
<protein>
    <submittedName>
        <fullName evidence="1">Uncharacterized protein</fullName>
    </submittedName>
</protein>